<dbReference type="Gene3D" id="1.10.10.10">
    <property type="entry name" value="Winged helix-like DNA-binding domain superfamily/Winged helix DNA-binding domain"/>
    <property type="match status" value="1"/>
</dbReference>
<keyword evidence="1" id="KW-0805">Transcription regulation</keyword>
<dbReference type="Pfam" id="PF00196">
    <property type="entry name" value="GerE"/>
    <property type="match status" value="1"/>
</dbReference>
<dbReference type="SMART" id="SM00421">
    <property type="entry name" value="HTH_LUXR"/>
    <property type="match status" value="1"/>
</dbReference>
<keyword evidence="2" id="KW-0238">DNA-binding</keyword>
<accession>A0A4R2HSA3</accession>
<evidence type="ECO:0000313" key="5">
    <source>
        <dbReference type="EMBL" id="TCO33408.1"/>
    </source>
</evidence>
<dbReference type="PANTHER" id="PTHR44688:SF16">
    <property type="entry name" value="DNA-BINDING TRANSCRIPTIONAL ACTIVATOR DEVR_DOSR"/>
    <property type="match status" value="1"/>
</dbReference>
<dbReference type="Pfam" id="PF17874">
    <property type="entry name" value="TPR_MalT"/>
    <property type="match status" value="1"/>
</dbReference>
<dbReference type="PRINTS" id="PR00038">
    <property type="entry name" value="HTHLUXR"/>
</dbReference>
<name>A0A4R2HSA3_9ACTN</name>
<dbReference type="OrthoDB" id="134985at2"/>
<feature type="domain" description="HTH luxR-type" evidence="4">
    <location>
        <begin position="828"/>
        <end position="893"/>
    </location>
</feature>
<evidence type="ECO:0000313" key="6">
    <source>
        <dbReference type="Proteomes" id="UP000294508"/>
    </source>
</evidence>
<evidence type="ECO:0000256" key="3">
    <source>
        <dbReference type="ARBA" id="ARBA00023163"/>
    </source>
</evidence>
<dbReference type="AlphaFoldDB" id="A0A4R2HSA3"/>
<dbReference type="Pfam" id="PF13191">
    <property type="entry name" value="AAA_16"/>
    <property type="match status" value="1"/>
</dbReference>
<dbReference type="InterPro" id="IPR016032">
    <property type="entry name" value="Sig_transdc_resp-reg_C-effctor"/>
</dbReference>
<dbReference type="InterPro" id="IPR059106">
    <property type="entry name" value="WHD_MalT"/>
</dbReference>
<dbReference type="SUPFAM" id="SSF46894">
    <property type="entry name" value="C-terminal effector domain of the bipartite response regulators"/>
    <property type="match status" value="1"/>
</dbReference>
<dbReference type="InterPro" id="IPR041617">
    <property type="entry name" value="TPR_MalT"/>
</dbReference>
<reference evidence="5 6" key="1">
    <citation type="journal article" date="2015" name="Stand. Genomic Sci.">
        <title>Genomic Encyclopedia of Bacterial and Archaeal Type Strains, Phase III: the genomes of soil and plant-associated and newly described type strains.</title>
        <authorList>
            <person name="Whitman W.B."/>
            <person name="Woyke T."/>
            <person name="Klenk H.P."/>
            <person name="Zhou Y."/>
            <person name="Lilburn T.G."/>
            <person name="Beck B.J."/>
            <person name="De Vos P."/>
            <person name="Vandamme P."/>
            <person name="Eisen J.A."/>
            <person name="Garrity G."/>
            <person name="Hugenholtz P."/>
            <person name="Kyrpides N.C."/>
        </authorList>
    </citation>
    <scope>NUCLEOTIDE SEQUENCE [LARGE SCALE GENOMIC DNA]</scope>
    <source>
        <strain evidence="5 6">VKM Ac-2572</strain>
    </source>
</reference>
<dbReference type="RefSeq" id="WP_132208869.1">
    <property type="nucleotide sequence ID" value="NZ_SLWN01000003.1"/>
</dbReference>
<sequence>MKTTEQAAARTGDASDDPVLAVRFAVPGPPRLYVERPRLIKRLDEGAELPLTLVSAPAGSGKTALVAAWAAQREAAGYSTAWITFEERDVPASVFWPHVLETLRRQGLVLPAMRSDTAGARSRMLTRLATALSRRSDPMTLVLDGYEIATAEQSSDIDFLLRHSDQRLHVVILTRVDPVLPLHRYRLAEMVAEVRMADLAFTEDETSQLVRLSGISMSSDSIGALTRRTRGWAVGLRFAGMCLERSDNPDEAVAQLAGDSGNIAEYLMAEVLQTQSAAVRSLLLRTSVVDVLQPGLIEELGGRSAGRTLASLAGGNVLVEPLPDHPGWYRYHPFLRDLLRAELAHESPTRRRRLHKKAADWFARKGFLGSAVGLATAVGAWTDASAYVVDGLAIGQVLLSSDTSGLDDDLRKMPPGIGDPAAGVVRAALALADRDTDRCADELKRAGESMITESAHDQAVQLAADIVQTVRSGLLDDPQTVMLADLAQQELTTQEREKIRAHPELTALIQAIKGIALLHNGELLQARAPLMAAVRAEAPGCEALTVACLGYLAVIDSYQGELRCADEWAAQSVALAERSGLLSDGRPRAAEIALARVSIDRHDLRAGREHVRAAMRSDDICDDPVLRALSAVVQARLLRAGGEVDEAIALLQRVAAHSVVTAGWLVEPLQIEAATLMVVQGEPDVATRMIKQLGKPDDALGSLVLGHADLRRQDWGGVEKSVSAILAQGNGVQLPTTVGARLLEVACELHGGQPGRARIALDHALRLAEPEGLRRPFLEAPTAVRRLLEADTALIDRNGWLGSVVGSRRQILASTSSPAAGGTDVPPFATYIEPLTAKETEVLGHLSELLSTEEIAAEMFVSVNTVRTHIRNILRKLAVSRRNEAVRRARALSLIPA</sequence>
<dbReference type="InterPro" id="IPR041664">
    <property type="entry name" value="AAA_16"/>
</dbReference>
<organism evidence="5 6">
    <name type="scientific">Kribbella steppae</name>
    <dbReference type="NCBI Taxonomy" id="2512223"/>
    <lineage>
        <taxon>Bacteria</taxon>
        <taxon>Bacillati</taxon>
        <taxon>Actinomycetota</taxon>
        <taxon>Actinomycetes</taxon>
        <taxon>Propionibacteriales</taxon>
        <taxon>Kribbellaceae</taxon>
        <taxon>Kribbella</taxon>
    </lineage>
</organism>
<dbReference type="InterPro" id="IPR027417">
    <property type="entry name" value="P-loop_NTPase"/>
</dbReference>
<evidence type="ECO:0000256" key="1">
    <source>
        <dbReference type="ARBA" id="ARBA00023015"/>
    </source>
</evidence>
<dbReference type="GO" id="GO:0003677">
    <property type="term" value="F:DNA binding"/>
    <property type="evidence" value="ECO:0007669"/>
    <property type="project" value="UniProtKB-KW"/>
</dbReference>
<dbReference type="PANTHER" id="PTHR44688">
    <property type="entry name" value="DNA-BINDING TRANSCRIPTIONAL ACTIVATOR DEVR_DOSR"/>
    <property type="match status" value="1"/>
</dbReference>
<dbReference type="GO" id="GO:0006355">
    <property type="term" value="P:regulation of DNA-templated transcription"/>
    <property type="evidence" value="ECO:0007669"/>
    <property type="project" value="InterPro"/>
</dbReference>
<dbReference type="InterPro" id="IPR000792">
    <property type="entry name" value="Tscrpt_reg_LuxR_C"/>
</dbReference>
<dbReference type="InterPro" id="IPR011990">
    <property type="entry name" value="TPR-like_helical_dom_sf"/>
</dbReference>
<dbReference type="Gene3D" id="1.25.40.10">
    <property type="entry name" value="Tetratricopeptide repeat domain"/>
    <property type="match status" value="1"/>
</dbReference>
<dbReference type="Pfam" id="PF25873">
    <property type="entry name" value="WHD_MalT"/>
    <property type="match status" value="1"/>
</dbReference>
<keyword evidence="6" id="KW-1185">Reference proteome</keyword>
<gene>
    <name evidence="5" type="ORF">EV652_103409</name>
</gene>
<dbReference type="Proteomes" id="UP000294508">
    <property type="component" value="Unassembled WGS sequence"/>
</dbReference>
<evidence type="ECO:0000259" key="4">
    <source>
        <dbReference type="PROSITE" id="PS50043"/>
    </source>
</evidence>
<dbReference type="SUPFAM" id="SSF52540">
    <property type="entry name" value="P-loop containing nucleoside triphosphate hydrolases"/>
    <property type="match status" value="1"/>
</dbReference>
<dbReference type="Gene3D" id="3.40.50.300">
    <property type="entry name" value="P-loop containing nucleotide triphosphate hydrolases"/>
    <property type="match status" value="1"/>
</dbReference>
<dbReference type="PROSITE" id="PS50043">
    <property type="entry name" value="HTH_LUXR_2"/>
    <property type="match status" value="1"/>
</dbReference>
<dbReference type="InterPro" id="IPR036388">
    <property type="entry name" value="WH-like_DNA-bd_sf"/>
</dbReference>
<dbReference type="EMBL" id="SLWN01000003">
    <property type="protein sequence ID" value="TCO33408.1"/>
    <property type="molecule type" value="Genomic_DNA"/>
</dbReference>
<comment type="caution">
    <text evidence="5">The sequence shown here is derived from an EMBL/GenBank/DDBJ whole genome shotgun (WGS) entry which is preliminary data.</text>
</comment>
<proteinExistence type="predicted"/>
<protein>
    <submittedName>
        <fullName evidence="5">LuxR family maltose regulon positive regulatory protein</fullName>
    </submittedName>
</protein>
<dbReference type="CDD" id="cd06170">
    <property type="entry name" value="LuxR_C_like"/>
    <property type="match status" value="1"/>
</dbReference>
<keyword evidence="3" id="KW-0804">Transcription</keyword>
<evidence type="ECO:0000256" key="2">
    <source>
        <dbReference type="ARBA" id="ARBA00023125"/>
    </source>
</evidence>